<evidence type="ECO:0000313" key="3">
    <source>
        <dbReference type="EMBL" id="KAI3558498.1"/>
    </source>
</evidence>
<name>A0A9Q0B9J8_9PEZI</name>
<reference evidence="3" key="1">
    <citation type="submission" date="2019-01" db="EMBL/GenBank/DDBJ databases">
        <title>Colletotrichum abscissum LGMF1257.</title>
        <authorList>
            <person name="Baroncelli R."/>
        </authorList>
    </citation>
    <scope>NUCLEOTIDE SEQUENCE</scope>
    <source>
        <strain evidence="3">Ca142</strain>
    </source>
</reference>
<gene>
    <name evidence="3" type="ORF">CABS02_01113</name>
</gene>
<dbReference type="InterPro" id="IPR021514">
    <property type="entry name" value="DUF3176"/>
</dbReference>
<feature type="transmembrane region" description="Helical" evidence="2">
    <location>
        <begin position="229"/>
        <end position="247"/>
    </location>
</feature>
<dbReference type="Pfam" id="PF11374">
    <property type="entry name" value="DUF3176"/>
    <property type="match status" value="1"/>
</dbReference>
<feature type="transmembrane region" description="Helical" evidence="2">
    <location>
        <begin position="161"/>
        <end position="183"/>
    </location>
</feature>
<keyword evidence="2" id="KW-1133">Transmembrane helix</keyword>
<evidence type="ECO:0000313" key="4">
    <source>
        <dbReference type="Proteomes" id="UP001056436"/>
    </source>
</evidence>
<evidence type="ECO:0000256" key="2">
    <source>
        <dbReference type="SAM" id="Phobius"/>
    </source>
</evidence>
<accession>A0A9Q0B9J8</accession>
<feature type="transmembrane region" description="Helical" evidence="2">
    <location>
        <begin position="124"/>
        <end position="149"/>
    </location>
</feature>
<sequence>MYSPILLSLRRAPIASNEESNDSIELSPQQPSTPVEEECGYSFQETRDMSMNDEHRAFLAPNMVDISDQETLHPTSVSEVSSVDSEEELPQQLTLKLAENEVPNHEQPNTPPNSGLSVEWIWSVWWVEMFSSVLALECISAIVIILSVYRGQPLPNWPKLISINSLIAVFTAVFKAALILPVAEGLGQLKWNWFDRSQTLGDLVLFDNASRGPWGSVLLMKRCILLPNIRGYLAGLGAFITVAALAIDAFSQATINLGSCDITAEFGIAEVSRTNNYSGNPQQRDSSLDAAPITSNQKMRKAINKGLVDPAKAGELINFACTSRNCTFTQDGGGGYFSSLGICYSCKDITDKAVFEPFTNRSTPASNVLTWYLPWSKNKTDERILQGEGGGTLLGWHFAGV</sequence>
<feature type="region of interest" description="Disordered" evidence="1">
    <location>
        <begin position="16"/>
        <end position="37"/>
    </location>
</feature>
<dbReference type="PANTHER" id="PTHR35394">
    <property type="entry name" value="DUF3176 DOMAIN-CONTAINING PROTEIN"/>
    <property type="match status" value="1"/>
</dbReference>
<dbReference type="Proteomes" id="UP001056436">
    <property type="component" value="Unassembled WGS sequence"/>
</dbReference>
<proteinExistence type="predicted"/>
<dbReference type="OrthoDB" id="4851525at2759"/>
<feature type="compositionally biased region" description="Polar residues" evidence="1">
    <location>
        <begin position="23"/>
        <end position="33"/>
    </location>
</feature>
<keyword evidence="2" id="KW-0812">Transmembrane</keyword>
<protein>
    <submittedName>
        <fullName evidence="3">Uncharacterized protein</fullName>
    </submittedName>
</protein>
<evidence type="ECO:0000256" key="1">
    <source>
        <dbReference type="SAM" id="MobiDB-lite"/>
    </source>
</evidence>
<comment type="caution">
    <text evidence="3">The sequence shown here is derived from an EMBL/GenBank/DDBJ whole genome shotgun (WGS) entry which is preliminary data.</text>
</comment>
<dbReference type="AlphaFoldDB" id="A0A9Q0B9J8"/>
<organism evidence="3 4">
    <name type="scientific">Colletotrichum abscissum</name>
    <dbReference type="NCBI Taxonomy" id="1671311"/>
    <lineage>
        <taxon>Eukaryota</taxon>
        <taxon>Fungi</taxon>
        <taxon>Dikarya</taxon>
        <taxon>Ascomycota</taxon>
        <taxon>Pezizomycotina</taxon>
        <taxon>Sordariomycetes</taxon>
        <taxon>Hypocreomycetidae</taxon>
        <taxon>Glomerellales</taxon>
        <taxon>Glomerellaceae</taxon>
        <taxon>Colletotrichum</taxon>
        <taxon>Colletotrichum acutatum species complex</taxon>
    </lineage>
</organism>
<dbReference type="PANTHER" id="PTHR35394:SF5">
    <property type="entry name" value="DUF3176 DOMAIN-CONTAINING PROTEIN"/>
    <property type="match status" value="1"/>
</dbReference>
<keyword evidence="2" id="KW-0472">Membrane</keyword>
<keyword evidence="4" id="KW-1185">Reference proteome</keyword>
<dbReference type="EMBL" id="SDAQ01000003">
    <property type="protein sequence ID" value="KAI3558498.1"/>
    <property type="molecule type" value="Genomic_DNA"/>
</dbReference>